<evidence type="ECO:0000313" key="2">
    <source>
        <dbReference type="Proteomes" id="UP001552299"/>
    </source>
</evidence>
<dbReference type="AlphaFoldDB" id="A0ABD0UEV9"/>
<gene>
    <name evidence="1" type="ORF">M5K25_019133</name>
</gene>
<accession>A0ABD0UEV9</accession>
<reference evidence="1 2" key="1">
    <citation type="journal article" date="2024" name="Plant Biotechnol. J.">
        <title>Dendrobium thyrsiflorum genome and its molecular insights into genes involved in important horticultural traits.</title>
        <authorList>
            <person name="Chen B."/>
            <person name="Wang J.Y."/>
            <person name="Zheng P.J."/>
            <person name="Li K.L."/>
            <person name="Liang Y.M."/>
            <person name="Chen X.F."/>
            <person name="Zhang C."/>
            <person name="Zhao X."/>
            <person name="He X."/>
            <person name="Zhang G.Q."/>
            <person name="Liu Z.J."/>
            <person name="Xu Q."/>
        </authorList>
    </citation>
    <scope>NUCLEOTIDE SEQUENCE [LARGE SCALE GENOMIC DNA]</scope>
    <source>
        <strain evidence="1">GZMU011</strain>
    </source>
</reference>
<dbReference type="Proteomes" id="UP001552299">
    <property type="component" value="Unassembled WGS sequence"/>
</dbReference>
<protein>
    <submittedName>
        <fullName evidence="1">Uncharacterized protein</fullName>
    </submittedName>
</protein>
<dbReference type="EMBL" id="JANQDX010000015">
    <property type="protein sequence ID" value="KAL0911030.1"/>
    <property type="molecule type" value="Genomic_DNA"/>
</dbReference>
<comment type="caution">
    <text evidence="1">The sequence shown here is derived from an EMBL/GenBank/DDBJ whole genome shotgun (WGS) entry which is preliminary data.</text>
</comment>
<organism evidence="1 2">
    <name type="scientific">Dendrobium thyrsiflorum</name>
    <name type="common">Pinecone-like raceme dendrobium</name>
    <name type="synonym">Orchid</name>
    <dbReference type="NCBI Taxonomy" id="117978"/>
    <lineage>
        <taxon>Eukaryota</taxon>
        <taxon>Viridiplantae</taxon>
        <taxon>Streptophyta</taxon>
        <taxon>Embryophyta</taxon>
        <taxon>Tracheophyta</taxon>
        <taxon>Spermatophyta</taxon>
        <taxon>Magnoliopsida</taxon>
        <taxon>Liliopsida</taxon>
        <taxon>Asparagales</taxon>
        <taxon>Orchidaceae</taxon>
        <taxon>Epidendroideae</taxon>
        <taxon>Malaxideae</taxon>
        <taxon>Dendrobiinae</taxon>
        <taxon>Dendrobium</taxon>
    </lineage>
</organism>
<sequence>MNFTIESDYKSKRLRKEFTGLWLGVSEKIATKSFSNPWTADGIAGKSMAAFEELLDTVLGLWEKLDNSFTCLKILDINHNSRGSYFGHDQSAVVPYDPTKYPLTQRKTTKSFSNPWTTDGIAGKSVQPLKNCWTTVLVLWEKLDSSFTGLKILDSNHNSWGSYFGLLEDFGQQAHKFQILDNNSVQGKSVLKVRSVSFEIKLISSRKTLSKGISLMRLGSGWAKKFRDSKLIVGYHAKFQLTHEIGGWHMFAMLTMLLYQDDAERKYALNERLDLKCEEEDPESWRLISRKFCRRTSIWSLPGNKQEALGWHDSNKNLLEPLYNRYPAHTQRTQDFLHGKSWKGEKPWDLAQLKMILLEFEWSTAVVRLKYGIRHWSDRSTALGDGLTEFWRQAVFWQNSDVRRWSGGTLALGGDPVEVEDQEKMASGFNGRLMLNPLIVDHSYDI</sequence>
<keyword evidence="2" id="KW-1185">Reference proteome</keyword>
<evidence type="ECO:0000313" key="1">
    <source>
        <dbReference type="EMBL" id="KAL0911030.1"/>
    </source>
</evidence>
<proteinExistence type="predicted"/>
<name>A0ABD0UEV9_DENTH</name>